<dbReference type="Gene3D" id="3.30.70.270">
    <property type="match status" value="1"/>
</dbReference>
<organism evidence="1 2">
    <name type="scientific">Rhizophagus irregularis</name>
    <dbReference type="NCBI Taxonomy" id="588596"/>
    <lineage>
        <taxon>Eukaryota</taxon>
        <taxon>Fungi</taxon>
        <taxon>Fungi incertae sedis</taxon>
        <taxon>Mucoromycota</taxon>
        <taxon>Glomeromycotina</taxon>
        <taxon>Glomeromycetes</taxon>
        <taxon>Glomerales</taxon>
        <taxon>Glomeraceae</taxon>
        <taxon>Rhizophagus</taxon>
    </lineage>
</organism>
<gene>
    <name evidence="1" type="ORF">RhiirC2_658907</name>
</gene>
<evidence type="ECO:0000313" key="1">
    <source>
        <dbReference type="EMBL" id="PKK71899.1"/>
    </source>
</evidence>
<dbReference type="InterPro" id="IPR043128">
    <property type="entry name" value="Rev_trsase/Diguanyl_cyclase"/>
</dbReference>
<dbReference type="Proteomes" id="UP000233469">
    <property type="component" value="Unassembled WGS sequence"/>
</dbReference>
<dbReference type="EMBL" id="LLXL01000476">
    <property type="protein sequence ID" value="PKK71899.1"/>
    <property type="molecule type" value="Genomic_DNA"/>
</dbReference>
<accession>A0A2N1NDG0</accession>
<protein>
    <submittedName>
        <fullName evidence="1">Uncharacterized protein</fullName>
    </submittedName>
</protein>
<dbReference type="AlphaFoldDB" id="A0A2N1NDG0"/>
<sequence>DEKKIEKLKSIKKPVTITEVRLFLELCSYYKRFIKDFSKIAKLLHNLTKFILITD</sequence>
<evidence type="ECO:0000313" key="2">
    <source>
        <dbReference type="Proteomes" id="UP000233469"/>
    </source>
</evidence>
<name>A0A2N1NDG0_9GLOM</name>
<comment type="caution">
    <text evidence="1">The sequence shown here is derived from an EMBL/GenBank/DDBJ whole genome shotgun (WGS) entry which is preliminary data.</text>
</comment>
<dbReference type="InterPro" id="IPR051320">
    <property type="entry name" value="Viral_Replic_Matur_Polypro"/>
</dbReference>
<dbReference type="PANTHER" id="PTHR33064:SF37">
    <property type="entry name" value="RIBONUCLEASE H"/>
    <property type="match status" value="1"/>
</dbReference>
<dbReference type="SUPFAM" id="SSF56672">
    <property type="entry name" value="DNA/RNA polymerases"/>
    <property type="match status" value="1"/>
</dbReference>
<feature type="non-terminal residue" evidence="1">
    <location>
        <position position="1"/>
    </location>
</feature>
<dbReference type="PANTHER" id="PTHR33064">
    <property type="entry name" value="POL PROTEIN"/>
    <property type="match status" value="1"/>
</dbReference>
<proteinExistence type="predicted"/>
<reference evidence="1 2" key="1">
    <citation type="submission" date="2016-04" db="EMBL/GenBank/DDBJ databases">
        <title>Genome analyses suggest a sexual origin of heterokaryosis in a supposedly ancient asexual fungus.</title>
        <authorList>
            <person name="Ropars J."/>
            <person name="Sedzielewska K."/>
            <person name="Noel J."/>
            <person name="Charron P."/>
            <person name="Farinelli L."/>
            <person name="Marton T."/>
            <person name="Kruger M."/>
            <person name="Pelin A."/>
            <person name="Brachmann A."/>
            <person name="Corradi N."/>
        </authorList>
    </citation>
    <scope>NUCLEOTIDE SEQUENCE [LARGE SCALE GENOMIC DNA]</scope>
    <source>
        <strain evidence="1 2">C2</strain>
    </source>
</reference>
<reference evidence="1 2" key="2">
    <citation type="submission" date="2017-10" db="EMBL/GenBank/DDBJ databases">
        <title>Extensive intraspecific genome diversity in a model arbuscular mycorrhizal fungus.</title>
        <authorList>
            <person name="Chen E.C.H."/>
            <person name="Morin E."/>
            <person name="Baudet D."/>
            <person name="Noel J."/>
            <person name="Ndikumana S."/>
            <person name="Charron P."/>
            <person name="St-Onge C."/>
            <person name="Giorgi J."/>
            <person name="Grigoriev I.V."/>
            <person name="Roux C."/>
            <person name="Martin F.M."/>
            <person name="Corradi N."/>
        </authorList>
    </citation>
    <scope>NUCLEOTIDE SEQUENCE [LARGE SCALE GENOMIC DNA]</scope>
    <source>
        <strain evidence="1 2">C2</strain>
    </source>
</reference>
<dbReference type="InterPro" id="IPR043502">
    <property type="entry name" value="DNA/RNA_pol_sf"/>
</dbReference>